<gene>
    <name evidence="1" type="ORF">IF1G_04426</name>
</gene>
<comment type="caution">
    <text evidence="1">The sequence shown here is derived from an EMBL/GenBank/DDBJ whole genome shotgun (WGS) entry which is preliminary data.</text>
</comment>
<sequence>MTGDRRIGDGLRWRKAQIDWDVGRSGGCHVTRLIAGTFRFRILDGGVSGDDLARPQWVLGCVGCTPNKSLSWAWRPGYLSGVPVASAGSVQFFVFSSQRLVTDSGVACFFSVVTEGRLYNSVRHADCNLWASEVAGPITRHRTEGQGTSKYSTPYQYMGR</sequence>
<dbReference type="AlphaFoldDB" id="A0A545V642"/>
<reference evidence="1 2" key="1">
    <citation type="journal article" date="2019" name="Appl. Microbiol. Biotechnol.">
        <title>Genome sequence of Isaria javanica and comparative genome analysis insights into family S53 peptidase evolution in fungal entomopathogens.</title>
        <authorList>
            <person name="Lin R."/>
            <person name="Zhang X."/>
            <person name="Xin B."/>
            <person name="Zou M."/>
            <person name="Gao Y."/>
            <person name="Qin F."/>
            <person name="Hu Q."/>
            <person name="Xie B."/>
            <person name="Cheng X."/>
        </authorList>
    </citation>
    <scope>NUCLEOTIDE SEQUENCE [LARGE SCALE GENOMIC DNA]</scope>
    <source>
        <strain evidence="1 2">IJ1G</strain>
    </source>
</reference>
<accession>A0A545V642</accession>
<dbReference type="Proteomes" id="UP000315783">
    <property type="component" value="Unassembled WGS sequence"/>
</dbReference>
<protein>
    <submittedName>
        <fullName evidence="1">Uncharacterized protein</fullName>
    </submittedName>
</protein>
<keyword evidence="2" id="KW-1185">Reference proteome</keyword>
<name>A0A545V642_9HYPO</name>
<proteinExistence type="predicted"/>
<organism evidence="1 2">
    <name type="scientific">Cordyceps javanica</name>
    <dbReference type="NCBI Taxonomy" id="43265"/>
    <lineage>
        <taxon>Eukaryota</taxon>
        <taxon>Fungi</taxon>
        <taxon>Dikarya</taxon>
        <taxon>Ascomycota</taxon>
        <taxon>Pezizomycotina</taxon>
        <taxon>Sordariomycetes</taxon>
        <taxon>Hypocreomycetidae</taxon>
        <taxon>Hypocreales</taxon>
        <taxon>Cordycipitaceae</taxon>
        <taxon>Cordyceps</taxon>
    </lineage>
</organism>
<dbReference type="EMBL" id="SPUK01000005">
    <property type="protein sequence ID" value="TQV97186.1"/>
    <property type="molecule type" value="Genomic_DNA"/>
</dbReference>
<evidence type="ECO:0000313" key="1">
    <source>
        <dbReference type="EMBL" id="TQV97186.1"/>
    </source>
</evidence>
<evidence type="ECO:0000313" key="2">
    <source>
        <dbReference type="Proteomes" id="UP000315783"/>
    </source>
</evidence>